<protein>
    <recommendedName>
        <fullName evidence="6">Multicopper oxidase CueO</fullName>
        <ecNumber evidence="5">1.16.3.4</ecNumber>
    </recommendedName>
    <alternativeName>
        <fullName evidence="7">Copper efflux oxidase</fullName>
    </alternativeName>
    <alternativeName>
        <fullName evidence="8">Cuprous oxidase</fullName>
    </alternativeName>
</protein>
<name>C5C5A6_BEUC1</name>
<dbReference type="PROSITE" id="PS51318">
    <property type="entry name" value="TAT"/>
    <property type="match status" value="1"/>
</dbReference>
<dbReference type="OrthoDB" id="345021at2"/>
<dbReference type="InterPro" id="IPR045087">
    <property type="entry name" value="Cu-oxidase_fam"/>
</dbReference>
<dbReference type="PROSITE" id="PS00080">
    <property type="entry name" value="MULTICOPPER_OXIDASE2"/>
    <property type="match status" value="1"/>
</dbReference>
<dbReference type="CDD" id="cd13867">
    <property type="entry name" value="CuRO_2_CueO_FtsP"/>
    <property type="match status" value="1"/>
</dbReference>
<comment type="subunit">
    <text evidence="2">Monomer.</text>
</comment>
<evidence type="ECO:0000256" key="8">
    <source>
        <dbReference type="ARBA" id="ARBA00043090"/>
    </source>
</evidence>
<evidence type="ECO:0000256" key="2">
    <source>
        <dbReference type="ARBA" id="ARBA00011245"/>
    </source>
</evidence>
<evidence type="ECO:0000259" key="11">
    <source>
        <dbReference type="Pfam" id="PF07731"/>
    </source>
</evidence>
<keyword evidence="14" id="KW-1185">Reference proteome</keyword>
<dbReference type="Pfam" id="PF07731">
    <property type="entry name" value="Cu-oxidase_2"/>
    <property type="match status" value="1"/>
</dbReference>
<dbReference type="STRING" id="471853.Bcav_4005"/>
<dbReference type="EMBL" id="CP001618">
    <property type="protein sequence ID" value="ACQ82246.1"/>
    <property type="molecule type" value="Genomic_DNA"/>
</dbReference>
<evidence type="ECO:0000256" key="9">
    <source>
        <dbReference type="ARBA" id="ARBA00048092"/>
    </source>
</evidence>
<dbReference type="GO" id="GO:0005507">
    <property type="term" value="F:copper ion binding"/>
    <property type="evidence" value="ECO:0007669"/>
    <property type="project" value="InterPro"/>
</dbReference>
<dbReference type="AlphaFoldDB" id="C5C5A6"/>
<evidence type="ECO:0000256" key="3">
    <source>
        <dbReference type="ARBA" id="ARBA00022723"/>
    </source>
</evidence>
<keyword evidence="10" id="KW-0732">Signal</keyword>
<dbReference type="InterPro" id="IPR011707">
    <property type="entry name" value="Cu-oxidase-like_N"/>
</dbReference>
<proteinExistence type="inferred from homology"/>
<evidence type="ECO:0000313" key="14">
    <source>
        <dbReference type="Proteomes" id="UP000007962"/>
    </source>
</evidence>
<feature type="chain" id="PRO_5002949224" description="Multicopper oxidase CueO" evidence="10">
    <location>
        <begin position="31"/>
        <end position="505"/>
    </location>
</feature>
<dbReference type="Gene3D" id="2.60.40.420">
    <property type="entry name" value="Cupredoxins - blue copper proteins"/>
    <property type="match status" value="3"/>
</dbReference>
<dbReference type="KEGG" id="bcv:Bcav_4005"/>
<dbReference type="GO" id="GO:0016491">
    <property type="term" value="F:oxidoreductase activity"/>
    <property type="evidence" value="ECO:0007669"/>
    <property type="project" value="UniProtKB-KW"/>
</dbReference>
<evidence type="ECO:0000256" key="4">
    <source>
        <dbReference type="ARBA" id="ARBA00023002"/>
    </source>
</evidence>
<keyword evidence="4 13" id="KW-0560">Oxidoreductase</keyword>
<feature type="signal peptide" evidence="10">
    <location>
        <begin position="1"/>
        <end position="30"/>
    </location>
</feature>
<organism evidence="13 14">
    <name type="scientific">Beutenbergia cavernae (strain ATCC BAA-8 / DSM 12333 / CCUG 43141 / JCM 11478 / NBRC 16432 / NCIMB 13614 / HKI 0122)</name>
    <dbReference type="NCBI Taxonomy" id="471853"/>
    <lineage>
        <taxon>Bacteria</taxon>
        <taxon>Bacillati</taxon>
        <taxon>Actinomycetota</taxon>
        <taxon>Actinomycetes</taxon>
        <taxon>Micrococcales</taxon>
        <taxon>Beutenbergiaceae</taxon>
        <taxon>Beutenbergia</taxon>
    </lineage>
</organism>
<dbReference type="Pfam" id="PF07732">
    <property type="entry name" value="Cu-oxidase_3"/>
    <property type="match status" value="1"/>
</dbReference>
<reference evidence="13 14" key="1">
    <citation type="journal article" date="2009" name="Stand. Genomic Sci.">
        <title>Complete genome sequence of Beutenbergia cavernae type strain (HKI 0122).</title>
        <authorList>
            <person name="Land M."/>
            <person name="Pukall R."/>
            <person name="Abt B."/>
            <person name="Goker M."/>
            <person name="Rohde M."/>
            <person name="Glavina Del Rio T."/>
            <person name="Tice H."/>
            <person name="Copeland A."/>
            <person name="Cheng J.F."/>
            <person name="Lucas S."/>
            <person name="Chen F."/>
            <person name="Nolan M."/>
            <person name="Bruce D."/>
            <person name="Goodwin L."/>
            <person name="Pitluck S."/>
            <person name="Ivanova N."/>
            <person name="Mavromatis K."/>
            <person name="Ovchinnikova G."/>
            <person name="Pati A."/>
            <person name="Chen A."/>
            <person name="Palaniappan K."/>
            <person name="Hauser L."/>
            <person name="Chang Y.J."/>
            <person name="Jefferies C.C."/>
            <person name="Saunders E."/>
            <person name="Brettin T."/>
            <person name="Detter J.C."/>
            <person name="Han C."/>
            <person name="Chain P."/>
            <person name="Bristow J."/>
            <person name="Eisen J.A."/>
            <person name="Markowitz V."/>
            <person name="Hugenholtz P."/>
            <person name="Kyrpides N.C."/>
            <person name="Klenk H.P."/>
            <person name="Lapidus A."/>
        </authorList>
    </citation>
    <scope>NUCLEOTIDE SEQUENCE [LARGE SCALE GENOMIC DNA]</scope>
    <source>
        <strain evidence="14">ATCC BAA-8 / DSM 12333 / NBRC 16432</strain>
    </source>
</reference>
<evidence type="ECO:0000256" key="1">
    <source>
        <dbReference type="ARBA" id="ARBA00010609"/>
    </source>
</evidence>
<dbReference type="InterPro" id="IPR008972">
    <property type="entry name" value="Cupredoxin"/>
</dbReference>
<dbReference type="InterPro" id="IPR002355">
    <property type="entry name" value="Cu_oxidase_Cu_BS"/>
</dbReference>
<keyword evidence="3" id="KW-0479">Metal-binding</keyword>
<dbReference type="PANTHER" id="PTHR48267:SF1">
    <property type="entry name" value="BILIRUBIN OXIDASE"/>
    <property type="match status" value="1"/>
</dbReference>
<dbReference type="PROSITE" id="PS51257">
    <property type="entry name" value="PROKAR_LIPOPROTEIN"/>
    <property type="match status" value="1"/>
</dbReference>
<evidence type="ECO:0000259" key="12">
    <source>
        <dbReference type="Pfam" id="PF07732"/>
    </source>
</evidence>
<dbReference type="CDD" id="cd13890">
    <property type="entry name" value="CuRO_3_CueO_FtsP"/>
    <property type="match status" value="1"/>
</dbReference>
<dbReference type="HOGENOM" id="CLU_009100_2_4_11"/>
<evidence type="ECO:0000256" key="7">
    <source>
        <dbReference type="ARBA" id="ARBA00042896"/>
    </source>
</evidence>
<comment type="catalytic activity">
    <reaction evidence="9">
        <text>4 Cu(+) + O2 + 4 H(+) = 4 Cu(2+) + 2 H2O</text>
        <dbReference type="Rhea" id="RHEA:30083"/>
        <dbReference type="ChEBI" id="CHEBI:15377"/>
        <dbReference type="ChEBI" id="CHEBI:15378"/>
        <dbReference type="ChEBI" id="CHEBI:15379"/>
        <dbReference type="ChEBI" id="CHEBI:29036"/>
        <dbReference type="ChEBI" id="CHEBI:49552"/>
        <dbReference type="EC" id="1.16.3.4"/>
    </reaction>
    <physiologicalReaction direction="left-to-right" evidence="9">
        <dbReference type="Rhea" id="RHEA:30084"/>
    </physiologicalReaction>
</comment>
<sequence>MRLSRRTMLGLMAGGTAVGTAAVVSGCSFAGGAFDGPRDEVGQVPLTTPLAIPPLAPSEMDDDGVRTFALTARPGSREFLPGTTTATMGYDGDYLGPTLRAKRGEQVRVRARNELDAETTVHFHGMHLPAIMDGGPHQRIPPGGERTPTWAIRQHAATLWYHPHPHGATEGQVTAGLAGLFILDDDEEAALDLPRDYGVDDVPVIVQDMLLGDDGASRRENGRFVGTLGNTLIVNGIYGPYLDVTTQRVRLRILNASGARIYGFEMSDGRDLVQIASDGGLLAAPHATRQVVLSPAERAEVIVELQPGETVVLRSEPYEFDDGPGGMIGRDDRFDVLELRAAATLTPSPAVPAALAAVEKLRVEDVTQERSMEFSGTSINGQDMDMGRIDEVVTIGATEIWNVRNDNGSLPHNVHVHDVQFQVLTIDGAAPPPPLAGWKDTVLLLPEVEYRLIMRFTDYADPAVPYMYHCHLLWHEDQGMMGQFVVVEPGQEPIPPTDDGAHAHH</sequence>
<dbReference type="CDD" id="cd04232">
    <property type="entry name" value="CuRO_1_CueO_FtsP"/>
    <property type="match status" value="1"/>
</dbReference>
<evidence type="ECO:0000256" key="6">
    <source>
        <dbReference type="ARBA" id="ARBA00041027"/>
    </source>
</evidence>
<evidence type="ECO:0000256" key="5">
    <source>
        <dbReference type="ARBA" id="ARBA00038978"/>
    </source>
</evidence>
<dbReference type="PANTHER" id="PTHR48267">
    <property type="entry name" value="CUPREDOXIN SUPERFAMILY PROTEIN"/>
    <property type="match status" value="1"/>
</dbReference>
<dbReference type="InterPro" id="IPR011706">
    <property type="entry name" value="Cu-oxidase_C"/>
</dbReference>
<dbReference type="InterPro" id="IPR006311">
    <property type="entry name" value="TAT_signal"/>
</dbReference>
<evidence type="ECO:0000313" key="13">
    <source>
        <dbReference type="EMBL" id="ACQ82246.1"/>
    </source>
</evidence>
<feature type="domain" description="Plastocyanin-like" evidence="12">
    <location>
        <begin position="76"/>
        <end position="187"/>
    </location>
</feature>
<feature type="domain" description="Plastocyanin-like" evidence="11">
    <location>
        <begin position="374"/>
        <end position="487"/>
    </location>
</feature>
<dbReference type="RefSeq" id="WP_015884483.1">
    <property type="nucleotide sequence ID" value="NC_012669.1"/>
</dbReference>
<dbReference type="eggNOG" id="COG2132">
    <property type="taxonomic scope" value="Bacteria"/>
</dbReference>
<accession>C5C5A6</accession>
<dbReference type="EC" id="1.16.3.4" evidence="5"/>
<dbReference type="Proteomes" id="UP000007962">
    <property type="component" value="Chromosome"/>
</dbReference>
<gene>
    <name evidence="13" type="ordered locus">Bcav_4005</name>
</gene>
<dbReference type="SUPFAM" id="SSF49503">
    <property type="entry name" value="Cupredoxins"/>
    <property type="match status" value="3"/>
</dbReference>
<comment type="similarity">
    <text evidence="1">Belongs to the multicopper oxidase family.</text>
</comment>
<evidence type="ECO:0000256" key="10">
    <source>
        <dbReference type="SAM" id="SignalP"/>
    </source>
</evidence>